<dbReference type="Proteomes" id="UP001596337">
    <property type="component" value="Unassembled WGS sequence"/>
</dbReference>
<evidence type="ECO:0000313" key="2">
    <source>
        <dbReference type="EMBL" id="MFC6870159.1"/>
    </source>
</evidence>
<keyword evidence="3" id="KW-1185">Reference proteome</keyword>
<protein>
    <submittedName>
        <fullName evidence="2">Uncharacterized protein</fullName>
    </submittedName>
</protein>
<evidence type="ECO:0000313" key="3">
    <source>
        <dbReference type="Proteomes" id="UP001596337"/>
    </source>
</evidence>
<sequence>MSVGDVVGHVPRADGEERFGVGAEQHPHGRSDRAEHGRVGGGVVGRHRLLEQVQQSRDVAACGLEVARLVGCGDFVVVEGERGEGARRVREAPLGSQLARARDGVADDRLDLLVRQAQDPGSNGATAVTASDCAATASAKVPLPDQPPARLPE</sequence>
<dbReference type="EMBL" id="JBHSXX010000001">
    <property type="protein sequence ID" value="MFC6870159.1"/>
    <property type="molecule type" value="Genomic_DNA"/>
</dbReference>
<organism evidence="2 3">
    <name type="scientific">Haloechinothrix salitolerans</name>
    <dbReference type="NCBI Taxonomy" id="926830"/>
    <lineage>
        <taxon>Bacteria</taxon>
        <taxon>Bacillati</taxon>
        <taxon>Actinomycetota</taxon>
        <taxon>Actinomycetes</taxon>
        <taxon>Pseudonocardiales</taxon>
        <taxon>Pseudonocardiaceae</taxon>
        <taxon>Haloechinothrix</taxon>
    </lineage>
</organism>
<accession>A0ABW2C5P8</accession>
<comment type="caution">
    <text evidence="2">The sequence shown here is derived from an EMBL/GenBank/DDBJ whole genome shotgun (WGS) entry which is preliminary data.</text>
</comment>
<dbReference type="RefSeq" id="WP_345399205.1">
    <property type="nucleotide sequence ID" value="NZ_BAABLA010000084.1"/>
</dbReference>
<name>A0ABW2C5P8_9PSEU</name>
<reference evidence="3" key="1">
    <citation type="journal article" date="2019" name="Int. J. Syst. Evol. Microbiol.">
        <title>The Global Catalogue of Microorganisms (GCM) 10K type strain sequencing project: providing services to taxonomists for standard genome sequencing and annotation.</title>
        <authorList>
            <consortium name="The Broad Institute Genomics Platform"/>
            <consortium name="The Broad Institute Genome Sequencing Center for Infectious Disease"/>
            <person name="Wu L."/>
            <person name="Ma J."/>
        </authorList>
    </citation>
    <scope>NUCLEOTIDE SEQUENCE [LARGE SCALE GENOMIC DNA]</scope>
    <source>
        <strain evidence="3">KCTC 32255</strain>
    </source>
</reference>
<proteinExistence type="predicted"/>
<gene>
    <name evidence="2" type="ORF">ACFQGD_23750</name>
</gene>
<feature type="region of interest" description="Disordered" evidence="1">
    <location>
        <begin position="14"/>
        <end position="38"/>
    </location>
</feature>
<evidence type="ECO:0000256" key="1">
    <source>
        <dbReference type="SAM" id="MobiDB-lite"/>
    </source>
</evidence>